<feature type="transmembrane region" description="Helical" evidence="7">
    <location>
        <begin position="153"/>
        <end position="171"/>
    </location>
</feature>
<evidence type="ECO:0000313" key="10">
    <source>
        <dbReference type="Proteomes" id="UP000249061"/>
    </source>
</evidence>
<dbReference type="GO" id="GO:0019842">
    <property type="term" value="F:vitamin binding"/>
    <property type="evidence" value="ECO:0007669"/>
    <property type="project" value="TreeGrafter"/>
</dbReference>
<name>A0A2W5TT39_9BACT</name>
<feature type="domain" description="HTTM-like" evidence="8">
    <location>
        <begin position="9"/>
        <end position="268"/>
    </location>
</feature>
<feature type="transmembrane region" description="Helical" evidence="7">
    <location>
        <begin position="231"/>
        <end position="264"/>
    </location>
</feature>
<organism evidence="9 10">
    <name type="scientific">Archangium gephyra</name>
    <dbReference type="NCBI Taxonomy" id="48"/>
    <lineage>
        <taxon>Bacteria</taxon>
        <taxon>Pseudomonadati</taxon>
        <taxon>Myxococcota</taxon>
        <taxon>Myxococcia</taxon>
        <taxon>Myxococcales</taxon>
        <taxon>Cystobacterineae</taxon>
        <taxon>Archangiaceae</taxon>
        <taxon>Archangium</taxon>
    </lineage>
</organism>
<evidence type="ECO:0000256" key="2">
    <source>
        <dbReference type="ARBA" id="ARBA00022692"/>
    </source>
</evidence>
<keyword evidence="5" id="KW-1015">Disulfide bond</keyword>
<evidence type="ECO:0000256" key="5">
    <source>
        <dbReference type="ARBA" id="ARBA00023157"/>
    </source>
</evidence>
<protein>
    <submittedName>
        <fullName evidence="9">Gamma carboxylase</fullName>
    </submittedName>
</protein>
<dbReference type="InterPro" id="IPR053934">
    <property type="entry name" value="HTTM_dom"/>
</dbReference>
<dbReference type="InterPro" id="IPR011020">
    <property type="entry name" value="HTTM-like"/>
</dbReference>
<dbReference type="EMBL" id="QFQP01000007">
    <property type="protein sequence ID" value="PZR14495.1"/>
    <property type="molecule type" value="Genomic_DNA"/>
</dbReference>
<keyword evidence="3 7" id="KW-1133">Transmembrane helix</keyword>
<gene>
    <name evidence="9" type="ORF">DI536_10595</name>
</gene>
<dbReference type="AlphaFoldDB" id="A0A2W5TT39"/>
<evidence type="ECO:0000256" key="1">
    <source>
        <dbReference type="ARBA" id="ARBA00004127"/>
    </source>
</evidence>
<keyword evidence="6" id="KW-0456">Lyase</keyword>
<sequence>MTEVRKWLASERDAAALAVFRMAFGLLVTVSAIRFLAYGWVDTLFDVKYRFTYWGFQWVPSPGVEAVRWMFIALIPLGLMVTAGALYRVAMPLLFVTFTWIQLLDVSTYLNHYYLVCLLAALMCFMPLHAYWSVDARFRPALRRETLPTWCTMLLRFQVGTVYVFAAIAKFNGDWLLHGAALHLWLSSRPSVPVIGPWLHRPEVAWFMSWCGFLFDASAPFLLSFRRTRPFAYVAVLAFHLMTSALFPIGMFPFIMILSTLVFFDASWPRRFVKSNVPVSASSALLPKWAFAAMVTFVAIQLAIPLRTFFYGGDVSWHEQGMRFSWRVMTREKNGTVTYVVKQKDSGREWHVSPRTYLNGVQERELAVQPDLILQLAQHIGAEFRARGVDVEVHADTLTSLNGRRAMPLIDPNVDLLTVRDGLAPKSWILPAPTSPPLAPSLFSSR</sequence>
<dbReference type="SMART" id="SM00752">
    <property type="entry name" value="HTTM"/>
    <property type="match status" value="1"/>
</dbReference>
<feature type="transmembrane region" description="Helical" evidence="7">
    <location>
        <begin position="20"/>
        <end position="41"/>
    </location>
</feature>
<feature type="transmembrane region" description="Helical" evidence="7">
    <location>
        <begin position="113"/>
        <end position="132"/>
    </location>
</feature>
<dbReference type="GO" id="GO:0008488">
    <property type="term" value="F:gamma-glutamyl carboxylase activity"/>
    <property type="evidence" value="ECO:0007669"/>
    <property type="project" value="InterPro"/>
</dbReference>
<feature type="transmembrane region" description="Helical" evidence="7">
    <location>
        <begin position="284"/>
        <end position="304"/>
    </location>
</feature>
<comment type="subcellular location">
    <subcellularLocation>
        <location evidence="1">Endomembrane system</location>
        <topology evidence="1">Multi-pass membrane protein</topology>
    </subcellularLocation>
</comment>
<proteinExistence type="predicted"/>
<evidence type="ECO:0000256" key="4">
    <source>
        <dbReference type="ARBA" id="ARBA00023136"/>
    </source>
</evidence>
<accession>A0A2W5TT39</accession>
<dbReference type="Pfam" id="PF22777">
    <property type="entry name" value="VKGC_lumenal_dom"/>
    <property type="match status" value="1"/>
</dbReference>
<evidence type="ECO:0000256" key="3">
    <source>
        <dbReference type="ARBA" id="ARBA00022989"/>
    </source>
</evidence>
<dbReference type="Pfam" id="PF05090">
    <property type="entry name" value="HTTM"/>
    <property type="match status" value="1"/>
</dbReference>
<dbReference type="PANTHER" id="PTHR12639:SF7">
    <property type="entry name" value="HTTM DOMAIN-CONTAINING PROTEIN"/>
    <property type="match status" value="1"/>
</dbReference>
<dbReference type="GO" id="GO:0012505">
    <property type="term" value="C:endomembrane system"/>
    <property type="evidence" value="ECO:0007669"/>
    <property type="project" value="UniProtKB-SubCell"/>
</dbReference>
<feature type="transmembrane region" description="Helical" evidence="7">
    <location>
        <begin position="71"/>
        <end position="101"/>
    </location>
</feature>
<feature type="transmembrane region" description="Helical" evidence="7">
    <location>
        <begin position="204"/>
        <end position="224"/>
    </location>
</feature>
<dbReference type="Proteomes" id="UP000249061">
    <property type="component" value="Unassembled WGS sequence"/>
</dbReference>
<evidence type="ECO:0000256" key="6">
    <source>
        <dbReference type="ARBA" id="ARBA00023239"/>
    </source>
</evidence>
<keyword evidence="4 7" id="KW-0472">Membrane</keyword>
<evidence type="ECO:0000259" key="8">
    <source>
        <dbReference type="SMART" id="SM00752"/>
    </source>
</evidence>
<dbReference type="PANTHER" id="PTHR12639">
    <property type="entry name" value="VITAMIN K-DEPENDENT GAMMA-CARBOXYLASE"/>
    <property type="match status" value="1"/>
</dbReference>
<comment type="caution">
    <text evidence="9">The sequence shown here is derived from an EMBL/GenBank/DDBJ whole genome shotgun (WGS) entry which is preliminary data.</text>
</comment>
<evidence type="ECO:0000313" key="9">
    <source>
        <dbReference type="EMBL" id="PZR14495.1"/>
    </source>
</evidence>
<dbReference type="InterPro" id="IPR007782">
    <property type="entry name" value="VKG_COase"/>
</dbReference>
<evidence type="ECO:0000256" key="7">
    <source>
        <dbReference type="SAM" id="Phobius"/>
    </source>
</evidence>
<dbReference type="InterPro" id="IPR053935">
    <property type="entry name" value="VKGC_lumenal_dom"/>
</dbReference>
<reference evidence="9 10" key="1">
    <citation type="submission" date="2017-08" db="EMBL/GenBank/DDBJ databases">
        <title>Infants hospitalized years apart are colonized by the same room-sourced microbial strains.</title>
        <authorList>
            <person name="Brooks B."/>
            <person name="Olm M.R."/>
            <person name="Firek B.A."/>
            <person name="Baker R."/>
            <person name="Thomas B.C."/>
            <person name="Morowitz M.J."/>
            <person name="Banfield J.F."/>
        </authorList>
    </citation>
    <scope>NUCLEOTIDE SEQUENCE [LARGE SCALE GENOMIC DNA]</scope>
    <source>
        <strain evidence="9">S2_003_000_R2_14</strain>
    </source>
</reference>
<keyword evidence="2 7" id="KW-0812">Transmembrane</keyword>